<dbReference type="InterPro" id="IPR013762">
    <property type="entry name" value="Integrase-like_cat_sf"/>
</dbReference>
<evidence type="ECO:0000313" key="6">
    <source>
        <dbReference type="EMBL" id="HIU25697.1"/>
    </source>
</evidence>
<dbReference type="SUPFAM" id="SSF56349">
    <property type="entry name" value="DNA breaking-rejoining enzymes"/>
    <property type="match status" value="1"/>
</dbReference>
<dbReference type="GO" id="GO:0015074">
    <property type="term" value="P:DNA integration"/>
    <property type="evidence" value="ECO:0007669"/>
    <property type="project" value="UniProtKB-KW"/>
</dbReference>
<keyword evidence="3" id="KW-0238">DNA-binding</keyword>
<gene>
    <name evidence="6" type="ORF">IAC50_04315</name>
</gene>
<dbReference type="PROSITE" id="PS51898">
    <property type="entry name" value="TYR_RECOMBINASE"/>
    <property type="match status" value="1"/>
</dbReference>
<dbReference type="Pfam" id="PF00589">
    <property type="entry name" value="Phage_integrase"/>
    <property type="match status" value="1"/>
</dbReference>
<dbReference type="AlphaFoldDB" id="A0A9D1I0G9"/>
<comment type="caution">
    <text evidence="6">The sequence shown here is derived from an EMBL/GenBank/DDBJ whole genome shotgun (WGS) entry which is preliminary data.</text>
</comment>
<dbReference type="Proteomes" id="UP000824090">
    <property type="component" value="Unassembled WGS sequence"/>
</dbReference>
<keyword evidence="2" id="KW-0229">DNA integration</keyword>
<evidence type="ECO:0000256" key="2">
    <source>
        <dbReference type="ARBA" id="ARBA00022908"/>
    </source>
</evidence>
<dbReference type="PANTHER" id="PTHR30629">
    <property type="entry name" value="PROPHAGE INTEGRASE"/>
    <property type="match status" value="1"/>
</dbReference>
<keyword evidence="4" id="KW-0233">DNA recombination</keyword>
<evidence type="ECO:0000313" key="7">
    <source>
        <dbReference type="Proteomes" id="UP000824090"/>
    </source>
</evidence>
<dbReference type="GO" id="GO:0003677">
    <property type="term" value="F:DNA binding"/>
    <property type="evidence" value="ECO:0007669"/>
    <property type="project" value="UniProtKB-KW"/>
</dbReference>
<evidence type="ECO:0000256" key="3">
    <source>
        <dbReference type="ARBA" id="ARBA00023125"/>
    </source>
</evidence>
<accession>A0A9D1I0G9</accession>
<dbReference type="GO" id="GO:0006310">
    <property type="term" value="P:DNA recombination"/>
    <property type="evidence" value="ECO:0007669"/>
    <property type="project" value="UniProtKB-KW"/>
</dbReference>
<dbReference type="PANTHER" id="PTHR30629:SF2">
    <property type="entry name" value="PROPHAGE INTEGRASE INTS-RELATED"/>
    <property type="match status" value="1"/>
</dbReference>
<reference evidence="6" key="1">
    <citation type="submission" date="2020-10" db="EMBL/GenBank/DDBJ databases">
        <authorList>
            <person name="Gilroy R."/>
        </authorList>
    </citation>
    <scope>NUCLEOTIDE SEQUENCE</scope>
    <source>
        <strain evidence="6">ChiHcec3-6078</strain>
    </source>
</reference>
<sequence>MRKPNGYGSVSVLSGNRRNKYMVRKTVGTTVDHERGKVKYDQVIIGYAPTRKEANRMLIEYNANPYDVTAAKTTFAEVYEKMYASKVGIVSQSSLDAYAYAFRDCAALHSRIFSELRLHDLQSVIDNSNKNYPTLKKIYVLFKLMYEYGMKYDLVGKDYAQYVDLTAKKLAYEGKREEDKHLSHDEVKLLWTRKDDPFCQSILILMWTGLRISEFLELKKENVNLEDQYFIIPKGKTVNAERKVPIADAILPFFVALYNDGDCEYLYHIGKSRKDKPVSYDQYLKTFRKLMESLGWKYTPHATRHTFTSLLADLGVSSTLRSKLAGHSVGNVTETVYTHLDISVLLEAVNKLECFIN</sequence>
<evidence type="ECO:0000256" key="1">
    <source>
        <dbReference type="ARBA" id="ARBA00008857"/>
    </source>
</evidence>
<dbReference type="Gene3D" id="1.10.443.10">
    <property type="entry name" value="Intergrase catalytic core"/>
    <property type="match status" value="1"/>
</dbReference>
<dbReference type="InterPro" id="IPR050808">
    <property type="entry name" value="Phage_Integrase"/>
</dbReference>
<comment type="similarity">
    <text evidence="1">Belongs to the 'phage' integrase family.</text>
</comment>
<evidence type="ECO:0000256" key="4">
    <source>
        <dbReference type="ARBA" id="ARBA00023172"/>
    </source>
</evidence>
<proteinExistence type="inferred from homology"/>
<dbReference type="InterPro" id="IPR011010">
    <property type="entry name" value="DNA_brk_join_enz"/>
</dbReference>
<dbReference type="Gene3D" id="1.10.150.130">
    <property type="match status" value="1"/>
</dbReference>
<organism evidence="6 7">
    <name type="scientific">Candidatus Allocopromorpha excrementigallinarum</name>
    <dbReference type="NCBI Taxonomy" id="2840742"/>
    <lineage>
        <taxon>Bacteria</taxon>
        <taxon>Bacillati</taxon>
        <taxon>Bacillota</taxon>
        <taxon>Clostridia</taxon>
        <taxon>Eubacteriales</taxon>
        <taxon>Eubacteriaceae</taxon>
        <taxon>Eubacteriaceae incertae sedis</taxon>
        <taxon>Candidatus Allocopromorpha</taxon>
    </lineage>
</organism>
<protein>
    <submittedName>
        <fullName evidence="6">Tyrosine-type recombinase/integrase</fullName>
    </submittedName>
</protein>
<name>A0A9D1I0G9_9FIRM</name>
<dbReference type="InterPro" id="IPR010998">
    <property type="entry name" value="Integrase_recombinase_N"/>
</dbReference>
<dbReference type="InterPro" id="IPR002104">
    <property type="entry name" value="Integrase_catalytic"/>
</dbReference>
<feature type="domain" description="Tyr recombinase" evidence="5">
    <location>
        <begin position="177"/>
        <end position="350"/>
    </location>
</feature>
<reference evidence="6" key="2">
    <citation type="journal article" date="2021" name="PeerJ">
        <title>Extensive microbial diversity within the chicken gut microbiome revealed by metagenomics and culture.</title>
        <authorList>
            <person name="Gilroy R."/>
            <person name="Ravi A."/>
            <person name="Getino M."/>
            <person name="Pursley I."/>
            <person name="Horton D.L."/>
            <person name="Alikhan N.F."/>
            <person name="Baker D."/>
            <person name="Gharbi K."/>
            <person name="Hall N."/>
            <person name="Watson M."/>
            <person name="Adriaenssens E.M."/>
            <person name="Foster-Nyarko E."/>
            <person name="Jarju S."/>
            <person name="Secka A."/>
            <person name="Antonio M."/>
            <person name="Oren A."/>
            <person name="Chaudhuri R.R."/>
            <person name="La Ragione R."/>
            <person name="Hildebrand F."/>
            <person name="Pallen M.J."/>
        </authorList>
    </citation>
    <scope>NUCLEOTIDE SEQUENCE</scope>
    <source>
        <strain evidence="6">ChiHcec3-6078</strain>
    </source>
</reference>
<evidence type="ECO:0000259" key="5">
    <source>
        <dbReference type="PROSITE" id="PS51898"/>
    </source>
</evidence>
<dbReference type="EMBL" id="DVMP01000082">
    <property type="protein sequence ID" value="HIU25697.1"/>
    <property type="molecule type" value="Genomic_DNA"/>
</dbReference>